<dbReference type="STRING" id="1245748.A0A3R7FWT1"/>
<evidence type="ECO:0000313" key="1">
    <source>
        <dbReference type="EMBL" id="RLM00052.1"/>
    </source>
</evidence>
<dbReference type="EMBL" id="NIDN02000020">
    <property type="protein sequence ID" value="RLM00052.1"/>
    <property type="molecule type" value="Genomic_DNA"/>
</dbReference>
<keyword evidence="2" id="KW-1185">Reference proteome</keyword>
<proteinExistence type="predicted"/>
<dbReference type="InterPro" id="IPR015075">
    <property type="entry name" value="AtaL"/>
</dbReference>
<evidence type="ECO:0000313" key="2">
    <source>
        <dbReference type="Proteomes" id="UP000215289"/>
    </source>
</evidence>
<name>A0A3R7FWT1_9EURO</name>
<reference evidence="1 2" key="1">
    <citation type="submission" date="2018-08" db="EMBL/GenBank/DDBJ databases">
        <title>Draft genome sequences of two Aspergillus turcosus clinical strains isolated from bronchoalveolar lavage fluid: one azole-susceptible and the other azole-resistant.</title>
        <authorList>
            <person name="Parent-Michaud M."/>
            <person name="Dufresne P.J."/>
            <person name="Fournier E."/>
            <person name="Martineau C."/>
            <person name="Moreira S."/>
            <person name="Perkins V."/>
            <person name="De Repentigny L."/>
            <person name="Dufresne S.F."/>
        </authorList>
    </citation>
    <scope>NUCLEOTIDE SEQUENCE [LARGE SCALE GENOMIC DNA]</scope>
    <source>
        <strain evidence="1">HMR AF 1038</strain>
    </source>
</reference>
<dbReference type="InterPro" id="IPR023393">
    <property type="entry name" value="START-like_dom_sf"/>
</dbReference>
<comment type="caution">
    <text evidence="1">The sequence shown here is derived from an EMBL/GenBank/DDBJ whole genome shotgun (WGS) entry which is preliminary data.</text>
</comment>
<dbReference type="Gene3D" id="3.30.530.20">
    <property type="match status" value="1"/>
</dbReference>
<dbReference type="Proteomes" id="UP000215289">
    <property type="component" value="Unassembled WGS sequence"/>
</dbReference>
<dbReference type="AlphaFoldDB" id="A0A3R7FWT1"/>
<dbReference type="OrthoDB" id="2320332at2759"/>
<sequence length="176" mass="19421">MAESNELIFNVAFTVPVNDDPQGPVLTLEEFWRGLRRGGEKPHLFAEYVADTEVLPGRKSENEFQRRLIMADGAVHTAKGVVLDQNVRNADNLLTEAITIGSGARSTMLISRGGRETDKPTDLFLTAAYELHVPDVVPGSERAKEIREEYSALARGAARTVVATIREWKSNGTLEQ</sequence>
<gene>
    <name evidence="1" type="ORF">CFD26_100080</name>
</gene>
<dbReference type="Pfam" id="PF08982">
    <property type="entry name" value="AtaL"/>
    <property type="match status" value="1"/>
</dbReference>
<organism evidence="1 2">
    <name type="scientific">Aspergillus turcosus</name>
    <dbReference type="NCBI Taxonomy" id="1245748"/>
    <lineage>
        <taxon>Eukaryota</taxon>
        <taxon>Fungi</taxon>
        <taxon>Dikarya</taxon>
        <taxon>Ascomycota</taxon>
        <taxon>Pezizomycotina</taxon>
        <taxon>Eurotiomycetes</taxon>
        <taxon>Eurotiomycetidae</taxon>
        <taxon>Eurotiales</taxon>
        <taxon>Aspergillaceae</taxon>
        <taxon>Aspergillus</taxon>
        <taxon>Aspergillus subgen. Fumigati</taxon>
    </lineage>
</organism>
<dbReference type="SUPFAM" id="SSF55961">
    <property type="entry name" value="Bet v1-like"/>
    <property type="match status" value="1"/>
</dbReference>
<accession>A0A3R7FWT1</accession>
<protein>
    <submittedName>
        <fullName evidence="1">Uncharacterized protein</fullName>
    </submittedName>
</protein>